<keyword evidence="6" id="KW-0285">Flavoprotein</keyword>
<dbReference type="EC" id="1.14.13.59" evidence="4"/>
<gene>
    <name evidence="16" type="ORF">DNH61_12745</name>
</gene>
<evidence type="ECO:0000256" key="5">
    <source>
        <dbReference type="ARBA" id="ARBA00016406"/>
    </source>
</evidence>
<dbReference type="PANTHER" id="PTHR42802">
    <property type="entry name" value="MONOOXYGENASE"/>
    <property type="match status" value="1"/>
</dbReference>
<dbReference type="RefSeq" id="WP_111147030.1">
    <property type="nucleotide sequence ID" value="NZ_QKRB01000044.1"/>
</dbReference>
<evidence type="ECO:0000256" key="8">
    <source>
        <dbReference type="ARBA" id="ARBA00022857"/>
    </source>
</evidence>
<dbReference type="GO" id="GO:0047091">
    <property type="term" value="F:L-lysine 6-monooxygenase (NADPH) activity"/>
    <property type="evidence" value="ECO:0007669"/>
    <property type="project" value="UniProtKB-EC"/>
</dbReference>
<keyword evidence="8" id="KW-0521">NADP</keyword>
<comment type="similarity">
    <text evidence="3">Belongs to the lysine N(6)-hydroxylase/L-ornithine N(5)-oxygenase family.</text>
</comment>
<reference evidence="16 17" key="1">
    <citation type="submission" date="2018-06" db="EMBL/GenBank/DDBJ databases">
        <title>Paenibacillus imtechensis sp. nov.</title>
        <authorList>
            <person name="Pinnaka A.K."/>
            <person name="Singh H."/>
            <person name="Kaur M."/>
        </authorList>
    </citation>
    <scope>NUCLEOTIDE SEQUENCE [LARGE SCALE GENOMIC DNA]</scope>
    <source>
        <strain evidence="16 17">SMB1</strain>
    </source>
</reference>
<evidence type="ECO:0000256" key="10">
    <source>
        <dbReference type="ARBA" id="ARBA00029939"/>
    </source>
</evidence>
<evidence type="ECO:0000256" key="12">
    <source>
        <dbReference type="ARBA" id="ARBA00032493"/>
    </source>
</evidence>
<evidence type="ECO:0000256" key="6">
    <source>
        <dbReference type="ARBA" id="ARBA00022630"/>
    </source>
</evidence>
<feature type="compositionally biased region" description="Low complexity" evidence="15">
    <location>
        <begin position="481"/>
        <end position="491"/>
    </location>
</feature>
<evidence type="ECO:0000256" key="11">
    <source>
        <dbReference type="ARBA" id="ARBA00031158"/>
    </source>
</evidence>
<keyword evidence="17" id="KW-1185">Reference proteome</keyword>
<keyword evidence="9" id="KW-0560">Oxidoreductase</keyword>
<evidence type="ECO:0000256" key="9">
    <source>
        <dbReference type="ARBA" id="ARBA00023002"/>
    </source>
</evidence>
<dbReference type="Pfam" id="PF13434">
    <property type="entry name" value="Lys_Orn_oxgnase"/>
    <property type="match status" value="1"/>
</dbReference>
<dbReference type="InterPro" id="IPR036188">
    <property type="entry name" value="FAD/NAD-bd_sf"/>
</dbReference>
<dbReference type="EMBL" id="QKRB01000044">
    <property type="protein sequence ID" value="PZD95400.1"/>
    <property type="molecule type" value="Genomic_DNA"/>
</dbReference>
<comment type="cofactor">
    <cofactor evidence="1">
        <name>FAD</name>
        <dbReference type="ChEBI" id="CHEBI:57692"/>
    </cofactor>
</comment>
<evidence type="ECO:0000256" key="13">
    <source>
        <dbReference type="ARBA" id="ARBA00032738"/>
    </source>
</evidence>
<keyword evidence="7" id="KW-0274">FAD</keyword>
<evidence type="ECO:0000256" key="7">
    <source>
        <dbReference type="ARBA" id="ARBA00022827"/>
    </source>
</evidence>
<evidence type="ECO:0000313" key="17">
    <source>
        <dbReference type="Proteomes" id="UP000249522"/>
    </source>
</evidence>
<name>A0A2W1LB99_9BACL</name>
<protein>
    <recommendedName>
        <fullName evidence="5">L-lysine N6-monooxygenase MbtG</fullName>
        <ecNumber evidence="4">1.14.13.59</ecNumber>
    </recommendedName>
    <alternativeName>
        <fullName evidence="13">Lysine 6-N-hydroxylase</fullName>
    </alternativeName>
    <alternativeName>
        <fullName evidence="12">Lysine N6-hydroxylase</fullName>
    </alternativeName>
    <alternativeName>
        <fullName evidence="10">Lysine-N-oxygenase</fullName>
    </alternativeName>
    <alternativeName>
        <fullName evidence="11">Mycobactin synthase protein G</fullName>
    </alternativeName>
</protein>
<evidence type="ECO:0000256" key="2">
    <source>
        <dbReference type="ARBA" id="ARBA00004924"/>
    </source>
</evidence>
<accession>A0A2W1LB99</accession>
<proteinExistence type="inferred from homology"/>
<dbReference type="SUPFAM" id="SSF51905">
    <property type="entry name" value="FAD/NAD(P)-binding domain"/>
    <property type="match status" value="1"/>
</dbReference>
<evidence type="ECO:0000313" key="16">
    <source>
        <dbReference type="EMBL" id="PZD95400.1"/>
    </source>
</evidence>
<dbReference type="Gene3D" id="3.50.50.60">
    <property type="entry name" value="FAD/NAD(P)-binding domain"/>
    <property type="match status" value="1"/>
</dbReference>
<dbReference type="AlphaFoldDB" id="A0A2W1LB99"/>
<keyword evidence="16" id="KW-0503">Monooxygenase</keyword>
<comment type="pathway">
    <text evidence="2">Siderophore biosynthesis.</text>
</comment>
<evidence type="ECO:0000256" key="1">
    <source>
        <dbReference type="ARBA" id="ARBA00001974"/>
    </source>
</evidence>
<evidence type="ECO:0000256" key="3">
    <source>
        <dbReference type="ARBA" id="ARBA00007588"/>
    </source>
</evidence>
<comment type="catalytic activity">
    <reaction evidence="14">
        <text>L-lysine + NADPH + O2 = N(6)-hydroxy-L-lysine + NADP(+) + H2O</text>
        <dbReference type="Rhea" id="RHEA:23228"/>
        <dbReference type="ChEBI" id="CHEBI:15377"/>
        <dbReference type="ChEBI" id="CHEBI:15379"/>
        <dbReference type="ChEBI" id="CHEBI:32551"/>
        <dbReference type="ChEBI" id="CHEBI:57783"/>
        <dbReference type="ChEBI" id="CHEBI:57820"/>
        <dbReference type="ChEBI" id="CHEBI:58349"/>
        <dbReference type="EC" id="1.14.13.59"/>
    </reaction>
</comment>
<dbReference type="Proteomes" id="UP000249522">
    <property type="component" value="Unassembled WGS sequence"/>
</dbReference>
<dbReference type="InterPro" id="IPR025700">
    <property type="entry name" value="Lys/Orn_oxygenase"/>
</dbReference>
<sequence length="499" mass="55018">MINPQSDEQELLRSEQADVPEGEPYDLLGIGIGPFNLGLAALLQKTDVKAVFCERKPQFDWHSGMLLEGTTLQVPFFADLVTMADPTHPLSYLNYLHEHGRLYHFYFLERFHIPRREYNHYCQWAASKLPSCRFGSEVADVRLVERGGVKLFEAVIRDTASGAAHRVLARDLVLGVGSVPHVPRPMSGFGITEGVLHAADYLKHRERCLSACKVTVIGSGQSAGEVFLDLLQEQRNYGYRLDWLTRSKGFLPMEYSKLGLEHFSPDYTSYFYNLPAAVKDRVRASQDLLYKGISAKTIADIYDQLYEAGVGGGQPDVGLLALTEVEGIQLAAGEDAAQCRLTCRHVEQDRTFSHDSEIVILATGYRHAVPGCLEPLRGLLAWDEQERFEVTEDYRLVWKDHEVANRIYVQNGELHTHGVGAPDLGLGAHRNSVIINGLTGQTVYPLRKRNVFQQFGLQEAEHTAAAAAELHGEAAGGTGRTGASTPEAAGAAGEGSGKT</sequence>
<organism evidence="16 17">
    <name type="scientific">Paenibacillus sambharensis</name>
    <dbReference type="NCBI Taxonomy" id="1803190"/>
    <lineage>
        <taxon>Bacteria</taxon>
        <taxon>Bacillati</taxon>
        <taxon>Bacillota</taxon>
        <taxon>Bacilli</taxon>
        <taxon>Bacillales</taxon>
        <taxon>Paenibacillaceae</taxon>
        <taxon>Paenibacillus</taxon>
    </lineage>
</organism>
<dbReference type="OrthoDB" id="7527071at2"/>
<evidence type="ECO:0000256" key="14">
    <source>
        <dbReference type="ARBA" id="ARBA00048407"/>
    </source>
</evidence>
<dbReference type="PANTHER" id="PTHR42802:SF1">
    <property type="entry name" value="L-ORNITHINE N(5)-MONOOXYGENASE"/>
    <property type="match status" value="1"/>
</dbReference>
<feature type="region of interest" description="Disordered" evidence="15">
    <location>
        <begin position="469"/>
        <end position="499"/>
    </location>
</feature>
<evidence type="ECO:0000256" key="15">
    <source>
        <dbReference type="SAM" id="MobiDB-lite"/>
    </source>
</evidence>
<evidence type="ECO:0000256" key="4">
    <source>
        <dbReference type="ARBA" id="ARBA00013076"/>
    </source>
</evidence>
<comment type="caution">
    <text evidence="16">The sequence shown here is derived from an EMBL/GenBank/DDBJ whole genome shotgun (WGS) entry which is preliminary data.</text>
</comment>